<gene>
    <name evidence="1" type="ORF">AWRI4233_LOCUS6999</name>
</gene>
<dbReference type="PANTHER" id="PTHR42057">
    <property type="entry name" value="F-BOX DOMAIN PROTEIN (AFU_ORTHOLOGUE AFUA_4G00200)"/>
    <property type="match status" value="1"/>
</dbReference>
<accession>A0A9N8K6N6</accession>
<proteinExistence type="predicted"/>
<name>A0A9N8K6N6_9PEZI</name>
<comment type="caution">
    <text evidence="1">The sequence shown here is derived from an EMBL/GenBank/DDBJ whole genome shotgun (WGS) entry which is preliminary data.</text>
</comment>
<dbReference type="EMBL" id="CAIJEO010000008">
    <property type="protein sequence ID" value="CAD0098175.1"/>
    <property type="molecule type" value="Genomic_DNA"/>
</dbReference>
<dbReference type="PANTHER" id="PTHR42057:SF2">
    <property type="entry name" value="F-BOX DOMAIN PROTEIN (AFU_ORTHOLOGUE AFUA_4G00200)-RELATED"/>
    <property type="match status" value="1"/>
</dbReference>
<organism evidence="1 2">
    <name type="scientific">Aureobasidium mustum</name>
    <dbReference type="NCBI Taxonomy" id="2773714"/>
    <lineage>
        <taxon>Eukaryota</taxon>
        <taxon>Fungi</taxon>
        <taxon>Dikarya</taxon>
        <taxon>Ascomycota</taxon>
        <taxon>Pezizomycotina</taxon>
        <taxon>Dothideomycetes</taxon>
        <taxon>Dothideomycetidae</taxon>
        <taxon>Dothideales</taxon>
        <taxon>Saccotheciaceae</taxon>
        <taxon>Aureobasidium</taxon>
    </lineage>
</organism>
<reference evidence="1" key="1">
    <citation type="submission" date="2020-06" db="EMBL/GenBank/DDBJ databases">
        <authorList>
            <person name="Onetto C."/>
        </authorList>
    </citation>
    <scope>NUCLEOTIDE SEQUENCE</scope>
</reference>
<dbReference type="AlphaFoldDB" id="A0A9N8K6N6"/>
<sequence>MLKAARFPNLTHAELIFITQCGPAFAHNPGPEDEEFRFTVLSTFYAGLVDAEKLFHLSIKNLQNITPKALMGKASTVEEVAFKQNFETVMKRIKQLGLGITVEDWDAAPDNTLRQPEVHDFFAFELQEYWLGPIAAQLEYLKIYGNEEVYWGFYPAGNLPHFPALRTLILGDYSFTSEKQVEWILSHAGTLEELILDDAMIGVAVTIAETHVDIPSRTIVYEKDYSSDPPGYQPKWRGRTLVSQVWKDPTRWHNLFSRFAERLPNLKHFAFNHSHWDEQAYEHADALCSAVRLERYGAFSECEWNSFRDYDAEEFDWTDWRDWRQEGDEVIKFQVEEPGCDEEDWQALNKFLTDLKRRR</sequence>
<protein>
    <submittedName>
        <fullName evidence="1">Uncharacterized protein</fullName>
    </submittedName>
</protein>
<evidence type="ECO:0000313" key="1">
    <source>
        <dbReference type="EMBL" id="CAD0098175.1"/>
    </source>
</evidence>
<dbReference type="Proteomes" id="UP000714618">
    <property type="component" value="Unassembled WGS sequence"/>
</dbReference>
<evidence type="ECO:0000313" key="2">
    <source>
        <dbReference type="Proteomes" id="UP000714618"/>
    </source>
</evidence>
<keyword evidence="2" id="KW-1185">Reference proteome</keyword>
<dbReference type="OrthoDB" id="3140657at2759"/>